<keyword evidence="5" id="KW-1185">Reference proteome</keyword>
<evidence type="ECO:0000313" key="4">
    <source>
        <dbReference type="EMBL" id="ADG89876.1"/>
    </source>
</evidence>
<dbReference type="HOGENOM" id="CLU_1401873_0_0_11"/>
<dbReference type="OrthoDB" id="3544402at2"/>
<proteinExistence type="predicted"/>
<feature type="transmembrane region" description="Helical" evidence="3">
    <location>
        <begin position="117"/>
        <end position="134"/>
    </location>
</feature>
<keyword evidence="1" id="KW-0175">Coiled coil</keyword>
<keyword evidence="3" id="KW-0812">Transmembrane</keyword>
<feature type="compositionally biased region" description="Basic residues" evidence="2">
    <location>
        <begin position="97"/>
        <end position="107"/>
    </location>
</feature>
<sequence length="219" mass="24337">MGSALLYLAIVVMWLAVLLPMWLRRDRNDEVAYEHPAEEQEAAPGTSTEPDGAAEPEAAEERAPAATGEDTVEVPPEGKAPEHSGAAAPPAGDAPARKPRLSPGRRRARVIARRRRGLFMCVLLLVASVATAAFRLIPWWAVSPAAVVLLFYLALLRAAAKLDQERREREARARAARLRRERARRRAAMARDAEVVRFETRKRVPLYDQYSDDRRAVGD</sequence>
<keyword evidence="3" id="KW-1133">Transmembrane helix</keyword>
<organism evidence="4 5">
    <name type="scientific">Thermobispora bispora (strain ATCC 19993 / DSM 43833 / CBS 139.67 / JCM 10125 / KCTC 9307 / NBRC 14880 / R51)</name>
    <dbReference type="NCBI Taxonomy" id="469371"/>
    <lineage>
        <taxon>Bacteria</taxon>
        <taxon>Bacillati</taxon>
        <taxon>Actinomycetota</taxon>
        <taxon>Actinomycetes</taxon>
        <taxon>Streptosporangiales</taxon>
        <taxon>Streptosporangiaceae</taxon>
        <taxon>Thermobispora</taxon>
    </lineage>
</organism>
<keyword evidence="3" id="KW-0472">Membrane</keyword>
<dbReference type="eggNOG" id="ENOG5033Z3J">
    <property type="taxonomic scope" value="Bacteria"/>
</dbReference>
<dbReference type="AlphaFoldDB" id="D6Y8E0"/>
<gene>
    <name evidence="4" type="ordered locus">Tbis_3183</name>
</gene>
<feature type="transmembrane region" description="Helical" evidence="3">
    <location>
        <begin position="140"/>
        <end position="160"/>
    </location>
</feature>
<dbReference type="EMBL" id="CP001874">
    <property type="protein sequence ID" value="ADG89876.1"/>
    <property type="molecule type" value="Genomic_DNA"/>
</dbReference>
<evidence type="ECO:0000256" key="2">
    <source>
        <dbReference type="SAM" id="MobiDB-lite"/>
    </source>
</evidence>
<feature type="compositionally biased region" description="Low complexity" evidence="2">
    <location>
        <begin position="85"/>
        <end position="94"/>
    </location>
</feature>
<evidence type="ECO:0000256" key="3">
    <source>
        <dbReference type="SAM" id="Phobius"/>
    </source>
</evidence>
<feature type="coiled-coil region" evidence="1">
    <location>
        <begin position="159"/>
        <end position="186"/>
    </location>
</feature>
<dbReference type="STRING" id="469371.Tbis_3183"/>
<evidence type="ECO:0000313" key="5">
    <source>
        <dbReference type="Proteomes" id="UP000006640"/>
    </source>
</evidence>
<reference evidence="4 5" key="1">
    <citation type="submission" date="2010-01" db="EMBL/GenBank/DDBJ databases">
        <title>The complete genome of Thermobispora bispora DSM 43833.</title>
        <authorList>
            <consortium name="US DOE Joint Genome Institute (JGI-PGF)"/>
            <person name="Lucas S."/>
            <person name="Copeland A."/>
            <person name="Lapidus A."/>
            <person name="Glavina del Rio T."/>
            <person name="Dalin E."/>
            <person name="Tice H."/>
            <person name="Bruce D."/>
            <person name="Goodwin L."/>
            <person name="Pitluck S."/>
            <person name="Kyrpides N."/>
            <person name="Mavromatis K."/>
            <person name="Ivanova N."/>
            <person name="Mikhailova N."/>
            <person name="Chertkov O."/>
            <person name="Brettin T."/>
            <person name="Detter J.C."/>
            <person name="Han C."/>
            <person name="Larimer F."/>
            <person name="Land M."/>
            <person name="Hauser L."/>
            <person name="Markowitz V."/>
            <person name="Cheng J.-F."/>
            <person name="Hugenholtz P."/>
            <person name="Woyke T."/>
            <person name="Wu D."/>
            <person name="Jando M."/>
            <person name="Schneider S."/>
            <person name="Klenk H.-P."/>
            <person name="Eisen J.A."/>
        </authorList>
    </citation>
    <scope>NUCLEOTIDE SEQUENCE [LARGE SCALE GENOMIC DNA]</scope>
    <source>
        <strain evidence="5">ATCC 19993 / DSM 43833 / CBS 139.67 / JCM 10125 / KCTC 9307 / NBRC 14880 / R51</strain>
    </source>
</reference>
<dbReference type="KEGG" id="tbi:Tbis_3183"/>
<feature type="region of interest" description="Disordered" evidence="2">
    <location>
        <begin position="34"/>
        <end position="107"/>
    </location>
</feature>
<protein>
    <recommendedName>
        <fullName evidence="6">Transmembrane protein</fullName>
    </recommendedName>
</protein>
<evidence type="ECO:0008006" key="6">
    <source>
        <dbReference type="Google" id="ProtNLM"/>
    </source>
</evidence>
<feature type="transmembrane region" description="Helical" evidence="3">
    <location>
        <begin position="6"/>
        <end position="23"/>
    </location>
</feature>
<dbReference type="RefSeq" id="WP_013133409.1">
    <property type="nucleotide sequence ID" value="NC_014165.1"/>
</dbReference>
<evidence type="ECO:0000256" key="1">
    <source>
        <dbReference type="SAM" id="Coils"/>
    </source>
</evidence>
<dbReference type="Proteomes" id="UP000006640">
    <property type="component" value="Chromosome"/>
</dbReference>
<accession>D6Y8E0</accession>
<name>D6Y8E0_THEBD</name>